<protein>
    <submittedName>
        <fullName evidence="2">Uncharacterized protein</fullName>
    </submittedName>
</protein>
<feature type="region of interest" description="Disordered" evidence="1">
    <location>
        <begin position="19"/>
        <end position="70"/>
    </location>
</feature>
<keyword evidence="3" id="KW-1185">Reference proteome</keyword>
<proteinExistence type="predicted"/>
<evidence type="ECO:0000256" key="1">
    <source>
        <dbReference type="SAM" id="MobiDB-lite"/>
    </source>
</evidence>
<comment type="caution">
    <text evidence="2">The sequence shown here is derived from an EMBL/GenBank/DDBJ whole genome shotgun (WGS) entry which is preliminary data.</text>
</comment>
<dbReference type="EMBL" id="BAABGT010000049">
    <property type="protein sequence ID" value="GAA4549510.1"/>
    <property type="molecule type" value="Genomic_DNA"/>
</dbReference>
<reference evidence="3" key="1">
    <citation type="journal article" date="2019" name="Int. J. Syst. Evol. Microbiol.">
        <title>The Global Catalogue of Microorganisms (GCM) 10K type strain sequencing project: providing services to taxonomists for standard genome sequencing and annotation.</title>
        <authorList>
            <consortium name="The Broad Institute Genomics Platform"/>
            <consortium name="The Broad Institute Genome Sequencing Center for Infectious Disease"/>
            <person name="Wu L."/>
            <person name="Ma J."/>
        </authorList>
    </citation>
    <scope>NUCLEOTIDE SEQUENCE [LARGE SCALE GENOMIC DNA]</scope>
    <source>
        <strain evidence="3">JCM 17906</strain>
    </source>
</reference>
<dbReference type="Pfam" id="PF20060">
    <property type="entry name" value="DUF6459"/>
    <property type="match status" value="1"/>
</dbReference>
<gene>
    <name evidence="2" type="ORF">GCM10023175_37780</name>
</gene>
<feature type="compositionally biased region" description="Pro residues" evidence="1">
    <location>
        <begin position="35"/>
        <end position="47"/>
    </location>
</feature>
<dbReference type="RefSeq" id="WP_345419977.1">
    <property type="nucleotide sequence ID" value="NZ_BAABGT010000049.1"/>
</dbReference>
<dbReference type="InterPro" id="IPR045596">
    <property type="entry name" value="DUF6459"/>
</dbReference>
<accession>A0ABP8RW00</accession>
<organism evidence="2 3">
    <name type="scientific">Pseudonocardia xishanensis</name>
    <dbReference type="NCBI Taxonomy" id="630995"/>
    <lineage>
        <taxon>Bacteria</taxon>
        <taxon>Bacillati</taxon>
        <taxon>Actinomycetota</taxon>
        <taxon>Actinomycetes</taxon>
        <taxon>Pseudonocardiales</taxon>
        <taxon>Pseudonocardiaceae</taxon>
        <taxon>Pseudonocardia</taxon>
    </lineage>
</organism>
<sequence length="182" mass="19878">MTLTAPPVVEPRFVWVRYEPDPEPADEPDVDVPAPRGPQRPTAPQPSHPTAVRAPRTRAHRPDRLTPLVPGSVRAGAREAAARRRAEIVVRIALEVVDGRRPVEHLVPYAAPGVLRYVVAGVPGRSRDEGAPALRSLHCRLVGRAAAEVTALCRFGPRYRALAARLDLTPTGDWRCTALRVL</sequence>
<dbReference type="Proteomes" id="UP001501598">
    <property type="component" value="Unassembled WGS sequence"/>
</dbReference>
<evidence type="ECO:0000313" key="2">
    <source>
        <dbReference type="EMBL" id="GAA4549510.1"/>
    </source>
</evidence>
<feature type="compositionally biased region" description="Acidic residues" evidence="1">
    <location>
        <begin position="21"/>
        <end position="30"/>
    </location>
</feature>
<evidence type="ECO:0000313" key="3">
    <source>
        <dbReference type="Proteomes" id="UP001501598"/>
    </source>
</evidence>
<name>A0ABP8RW00_9PSEU</name>